<evidence type="ECO:0000313" key="1">
    <source>
        <dbReference type="EMBL" id="SUB33325.1"/>
    </source>
</evidence>
<dbReference type="EMBL" id="UGSS01000002">
    <property type="protein sequence ID" value="SUB33325.1"/>
    <property type="molecule type" value="Genomic_DNA"/>
</dbReference>
<gene>
    <name evidence="1" type="ORF">NCTC10699_00938</name>
</gene>
<dbReference type="InterPro" id="IPR022538">
    <property type="entry name" value="DUF2570"/>
</dbReference>
<dbReference type="Proteomes" id="UP000254280">
    <property type="component" value="Unassembled WGS sequence"/>
</dbReference>
<name>A0A379B3X6_9PAST</name>
<accession>A0A379B3X6</accession>
<evidence type="ECO:0000313" key="2">
    <source>
        <dbReference type="Proteomes" id="UP000254280"/>
    </source>
</evidence>
<sequence length="99" mass="11658">MLVILGLCFGLWYQSQKISRLKAENQAQVQTIKQNEQVISQLYVQMVQEREAMQKQRALEQLERGKASEDVKIIYKTIKDNRCFDTRLPDDVIKRLQSN</sequence>
<organism evidence="1 2">
    <name type="scientific">[Pasteurella] mairii</name>
    <dbReference type="NCBI Taxonomy" id="757"/>
    <lineage>
        <taxon>Bacteria</taxon>
        <taxon>Pseudomonadati</taxon>
        <taxon>Pseudomonadota</taxon>
        <taxon>Gammaproteobacteria</taxon>
        <taxon>Pasteurellales</taxon>
        <taxon>Pasteurellaceae</taxon>
    </lineage>
</organism>
<proteinExistence type="predicted"/>
<dbReference type="Pfam" id="PF10828">
    <property type="entry name" value="DUF2570"/>
    <property type="match status" value="1"/>
</dbReference>
<keyword evidence="2" id="KW-1185">Reference proteome</keyword>
<dbReference type="AlphaFoldDB" id="A0A379B3X6"/>
<protein>
    <submittedName>
        <fullName evidence="1">Protein of uncharacterized function (DUF2570)</fullName>
    </submittedName>
</protein>
<reference evidence="1 2" key="1">
    <citation type="submission" date="2018-06" db="EMBL/GenBank/DDBJ databases">
        <authorList>
            <consortium name="Pathogen Informatics"/>
            <person name="Doyle S."/>
        </authorList>
    </citation>
    <scope>NUCLEOTIDE SEQUENCE [LARGE SCALE GENOMIC DNA]</scope>
    <source>
        <strain evidence="1 2">NCTC10699</strain>
    </source>
</reference>